<evidence type="ECO:0000313" key="4">
    <source>
        <dbReference type="Proteomes" id="UP000820977"/>
    </source>
</evidence>
<feature type="domain" description="GLUG" evidence="2">
    <location>
        <begin position="1047"/>
        <end position="1071"/>
    </location>
</feature>
<protein>
    <recommendedName>
        <fullName evidence="2">GLUG domain-containing protein</fullName>
    </recommendedName>
</protein>
<keyword evidence="4" id="KW-1185">Reference proteome</keyword>
<gene>
    <name evidence="3" type="ORF">HPS54_01315</name>
</gene>
<feature type="domain" description="GLUG" evidence="2">
    <location>
        <begin position="1780"/>
        <end position="1804"/>
    </location>
</feature>
<evidence type="ECO:0000259" key="2">
    <source>
        <dbReference type="Pfam" id="PF07581"/>
    </source>
</evidence>
<comment type="caution">
    <text evidence="3">The sequence shown here is derived from an EMBL/GenBank/DDBJ whole genome shotgun (WGS) entry which is preliminary data.</text>
</comment>
<dbReference type="Proteomes" id="UP000820977">
    <property type="component" value="Unassembled WGS sequence"/>
</dbReference>
<proteinExistence type="predicted"/>
<evidence type="ECO:0000256" key="1">
    <source>
        <dbReference type="SAM" id="SignalP"/>
    </source>
</evidence>
<reference evidence="3 4" key="1">
    <citation type="submission" date="2020-05" db="EMBL/GenBank/DDBJ databases">
        <title>Distinct polysaccharide utilization as determinants for interspecies competition between intestinal Prevotella spp.</title>
        <authorList>
            <person name="Galvez E.J.C."/>
            <person name="Iljazovic A."/>
            <person name="Strowig T."/>
        </authorList>
    </citation>
    <scope>NUCLEOTIDE SEQUENCE [LARGE SCALE GENOMIC DNA]</scope>
    <source>
        <strain evidence="3 4">PCHR</strain>
    </source>
</reference>
<dbReference type="Pfam" id="PF07581">
    <property type="entry name" value="Glug"/>
    <property type="match status" value="2"/>
</dbReference>
<dbReference type="RefSeq" id="WP_172343684.1">
    <property type="nucleotide sequence ID" value="NZ_CATJFF010000076.1"/>
</dbReference>
<feature type="chain" id="PRO_5047033270" description="GLUG domain-containing protein" evidence="1">
    <location>
        <begin position="23"/>
        <end position="2049"/>
    </location>
</feature>
<name>A0ABX2AZD9_9BACT</name>
<dbReference type="EMBL" id="JABKKJ010000001">
    <property type="protein sequence ID" value="NPE24167.1"/>
    <property type="molecule type" value="Genomic_DNA"/>
</dbReference>
<dbReference type="Gene3D" id="2.160.20.110">
    <property type="match status" value="4"/>
</dbReference>
<sequence>MRKIYSFLLTVMTMFVAISANAQEGIESMSAVENPAGKAAPDIQVPVFDTGAMPSLKIAGNTALKADLSLAAQSSRAKRAYTQKAPPTSTAQLSGEYVLSFNTLSTSSFDGGSSVTVEPDNEGDSITIKRFWAGHDVRAHVNTATGEVTIPRQYLYTDATLGRMFVGVINADGTVNKTSQITGTVDADGNFDISTWWAVWATEGTVADKFVGAYYNLKIERGNGTIQYTNEDGAKRYAVRIEQTAANLLTVKNFFNAGLPVEFDLNRDRTATIRSQVALINTSGSWSTIKCTEFNEAGNLTKYSQTITTDKAAADNNTTITWSDWSLLTTGYYAGRMLTGTLTADNAFSYPELSVSEFEGEGTEANPYKISSLDHLILLADRVNQDDNYVGTYYNNTYTRTYIGKYFEITNDIDMGNYRFEAIGSTWRQRFAGVLDGKGHTIRGLNVNGSLDKYAGLFGMCDTVSVLKNIVLEKPVITSDYYYAGSLVSWTLGDIENITVNSPEVTNTSRIVAAGVAGIVNRADNCHVTNGVISGAGYVGGVAGEVHGGIFNSSATNTTVYAYGKDYPSGGIVGNLFKSDGKNLYFTGMVRYDQYVEQILGGVAGNLSMGTLENSFFAGQVVGYSAESMVGGVVGRLFGNVKNCYSAGRIHCYSRKTGGIIGQVYKYSPDNDGNYIQSEVRNCYTSASVAAETYMYDKNECREVIGTIEPETTPVLENVYFNNQITNFYSTRFGVSTAELTSTTGPKGFDASVWVFTEGNYPRIKGLEETEAAKYSASAVIPDSKSSFKKLSSDARLTPLGNTKFYFVKDKKLYTNGHYASIIDNNSIKIGEEFGTDTLFVVNGSVQAYHTISIAPIPFEGDGTAESPYLIKTKADLIALSEATTTKGQTFPETFFEMTNDIDLEYDEKFIGINSSSTDAHNQFAGSFDGKGYAIHKMKLNCITWTTEPKNGEPGTLDTKGCKSYNGFMGRIATDGVLKNLTIAADADLTLYGTSAALVGYLYGRVENCKNYADVLGVSCWVGGIAGQALKESHIVNCYNAGNITSGYMQVGGITGTAYGTIENCVNTGDIRVELIATNYKKNLNRAGGITGSASGCIIKNCMNYGTVYAENDNAGGLSGALAATATTGVGKDDVFTSINVGTVYCGNSATIGAIGGLAGTKTCKDVYWDAQLIPLKANSNADAEGMTGVETDVLTSGTALENFDASLWDFTKGMYPALKQFANEEKVAAARKVILSIPNGNNAFDLHIDATLCNDAEWSLADGTVFSIEGNTLKSPATAETVLTDTLYAKNTAGVIKPILIKSLPANPLSGAGTEADPYIINNAEEWNALASYMSATMNDMTGMYIKVAADIDFNGKDISKLAADGTTVLNGTLDGDNHTVKGLALKMTANQAGAAIGTIGAEGMLKNITFEGTMTSAYTYAAGIVDKLYGSLDNVVNGINVTTTKAYAGGVAGYIYTGAKLNRVVNKGTISGSATYVAGLSPYAQAGVTYTDCGNEGKIVNTGTTAASYTAGLIGNSLASTFTRCYNRGEFEIKNNTTVGVVGGLVANAVGSKDAPDYIFTDCRNEADITASHKIAGFVAATPTSSTAAANARYTFTGCYNTGDISAISTKVVSSAPTAGIITSYTAGTSFTDCHNEGNILSEKNIYAAGIAGSYVNAGTADNPVVFSHCSNSGNIVADGNQGGGIVGYVTTHVYLDNCSNSGNIEGNQMVGGIASAFAGTSPKMINCYNTGNITAKAYRAGGLIAWGAPTNGVIENCWNSGNVASTSETDGTKATDACSIGGLAGANSGTFTNCYNTGKITGKSQVGGLVGTPTKAKTSFYNCYNAGKIVAPADTCGSIVGISTLNNGKVWTADNKVENTYYVDENTCTNDVEGLGTAISRKELATLDMGEGFVSVDNYSLPVIAAFEKNDTALFHAAELILSDGDTFDNVTSAFHVGIPDVVTWTSNCADIVFNGNTADFKTDVNADVIVKATVGELTKEYAIKVAYTASGISGIVNGKDIVKAVYYNAAGMLVEQPAAGDGRMYIVVVTRSDGSKETVKLINKK</sequence>
<organism evidence="3 4">
    <name type="scientific">Xylanibacter caecicola</name>
    <dbReference type="NCBI Taxonomy" id="2736294"/>
    <lineage>
        <taxon>Bacteria</taxon>
        <taxon>Pseudomonadati</taxon>
        <taxon>Bacteroidota</taxon>
        <taxon>Bacteroidia</taxon>
        <taxon>Bacteroidales</taxon>
        <taxon>Prevotellaceae</taxon>
        <taxon>Xylanibacter</taxon>
    </lineage>
</organism>
<evidence type="ECO:0000313" key="3">
    <source>
        <dbReference type="EMBL" id="NPE24167.1"/>
    </source>
</evidence>
<keyword evidence="1" id="KW-0732">Signal</keyword>
<dbReference type="InterPro" id="IPR011493">
    <property type="entry name" value="GLUG"/>
</dbReference>
<feature type="signal peptide" evidence="1">
    <location>
        <begin position="1"/>
        <end position="22"/>
    </location>
</feature>
<accession>A0ABX2AZD9</accession>